<comment type="caution">
    <text evidence="6">The sequence shown here is derived from an EMBL/GenBank/DDBJ whole genome shotgun (WGS) entry which is preliminary data.</text>
</comment>
<dbReference type="Proteomes" id="UP001589608">
    <property type="component" value="Unassembled WGS sequence"/>
</dbReference>
<proteinExistence type="predicted"/>
<evidence type="ECO:0000259" key="5">
    <source>
        <dbReference type="PROSITE" id="PS50977"/>
    </source>
</evidence>
<evidence type="ECO:0000256" key="2">
    <source>
        <dbReference type="ARBA" id="ARBA00023125"/>
    </source>
</evidence>
<dbReference type="Pfam" id="PF00440">
    <property type="entry name" value="TetR_N"/>
    <property type="match status" value="1"/>
</dbReference>
<dbReference type="InterPro" id="IPR009057">
    <property type="entry name" value="Homeodomain-like_sf"/>
</dbReference>
<evidence type="ECO:0000256" key="1">
    <source>
        <dbReference type="ARBA" id="ARBA00023015"/>
    </source>
</evidence>
<dbReference type="EMBL" id="JBHMCA010000054">
    <property type="protein sequence ID" value="MFB9447663.1"/>
    <property type="molecule type" value="Genomic_DNA"/>
</dbReference>
<sequence>MPRAGLTPAAIVDAALRVVDAGGPAALTLAAVAAECGVATPSLYKHVAGLPELRGLLTVRIYEELTTAVIDAVIGRSGDDALEAVMLAYHGYAIGHPHRYSLAPQRPDVTDPAAAAAASRILDVLFAVFKAYDLTDEQIVHATRVLRAAMHGFAVLHGAFQMVEDVRTTQRILIETMKSIRVAAKIAS</sequence>
<keyword evidence="7" id="KW-1185">Reference proteome</keyword>
<accession>A0ABV5MGA0</accession>
<name>A0ABV5MGA0_9ACTN</name>
<dbReference type="Gene3D" id="1.10.357.10">
    <property type="entry name" value="Tetracycline Repressor, domain 2"/>
    <property type="match status" value="1"/>
</dbReference>
<dbReference type="Gene3D" id="1.10.10.60">
    <property type="entry name" value="Homeodomain-like"/>
    <property type="match status" value="1"/>
</dbReference>
<evidence type="ECO:0000256" key="3">
    <source>
        <dbReference type="ARBA" id="ARBA00023163"/>
    </source>
</evidence>
<keyword evidence="2 4" id="KW-0238">DNA-binding</keyword>
<feature type="domain" description="HTH tetR-type" evidence="5">
    <location>
        <begin position="5"/>
        <end position="65"/>
    </location>
</feature>
<evidence type="ECO:0000256" key="4">
    <source>
        <dbReference type="PROSITE-ProRule" id="PRU00335"/>
    </source>
</evidence>
<dbReference type="SUPFAM" id="SSF46689">
    <property type="entry name" value="Homeodomain-like"/>
    <property type="match status" value="1"/>
</dbReference>
<reference evidence="6 7" key="1">
    <citation type="submission" date="2024-09" db="EMBL/GenBank/DDBJ databases">
        <authorList>
            <person name="Sun Q."/>
            <person name="Mori K."/>
        </authorList>
    </citation>
    <scope>NUCLEOTIDE SEQUENCE [LARGE SCALE GENOMIC DNA]</scope>
    <source>
        <strain evidence="6 7">JCM 3307</strain>
    </source>
</reference>
<dbReference type="InterPro" id="IPR001647">
    <property type="entry name" value="HTH_TetR"/>
</dbReference>
<keyword evidence="1" id="KW-0805">Transcription regulation</keyword>
<organism evidence="6 7">
    <name type="scientific">Dactylosporangium vinaceum</name>
    <dbReference type="NCBI Taxonomy" id="53362"/>
    <lineage>
        <taxon>Bacteria</taxon>
        <taxon>Bacillati</taxon>
        <taxon>Actinomycetota</taxon>
        <taxon>Actinomycetes</taxon>
        <taxon>Micromonosporales</taxon>
        <taxon>Micromonosporaceae</taxon>
        <taxon>Dactylosporangium</taxon>
    </lineage>
</organism>
<keyword evidence="3" id="KW-0804">Transcription</keyword>
<dbReference type="RefSeq" id="WP_380030123.1">
    <property type="nucleotide sequence ID" value="NZ_JBHMCA010000054.1"/>
</dbReference>
<gene>
    <name evidence="6" type="ORF">ACFFTR_31615</name>
</gene>
<dbReference type="InterPro" id="IPR036271">
    <property type="entry name" value="Tet_transcr_reg_TetR-rel_C_sf"/>
</dbReference>
<evidence type="ECO:0000313" key="6">
    <source>
        <dbReference type="EMBL" id="MFB9447663.1"/>
    </source>
</evidence>
<dbReference type="Pfam" id="PF13305">
    <property type="entry name" value="TetR_C_33"/>
    <property type="match status" value="1"/>
</dbReference>
<evidence type="ECO:0000313" key="7">
    <source>
        <dbReference type="Proteomes" id="UP001589608"/>
    </source>
</evidence>
<feature type="DNA-binding region" description="H-T-H motif" evidence="4">
    <location>
        <begin position="28"/>
        <end position="47"/>
    </location>
</feature>
<dbReference type="InterPro" id="IPR025996">
    <property type="entry name" value="MT1864/Rv1816-like_C"/>
</dbReference>
<dbReference type="PROSITE" id="PS50977">
    <property type="entry name" value="HTH_TETR_2"/>
    <property type="match status" value="1"/>
</dbReference>
<protein>
    <submittedName>
        <fullName evidence="6">TetR/AcrR family transcriptional regulator</fullName>
    </submittedName>
</protein>
<dbReference type="SUPFAM" id="SSF48498">
    <property type="entry name" value="Tetracyclin repressor-like, C-terminal domain"/>
    <property type="match status" value="1"/>
</dbReference>